<organism evidence="5 6">
    <name type="scientific">Clavelina lepadiformis</name>
    <name type="common">Light-bulb sea squirt</name>
    <name type="synonym">Ascidia lepadiformis</name>
    <dbReference type="NCBI Taxonomy" id="159417"/>
    <lineage>
        <taxon>Eukaryota</taxon>
        <taxon>Metazoa</taxon>
        <taxon>Chordata</taxon>
        <taxon>Tunicata</taxon>
        <taxon>Ascidiacea</taxon>
        <taxon>Aplousobranchia</taxon>
        <taxon>Clavelinidae</taxon>
        <taxon>Clavelina</taxon>
    </lineage>
</organism>
<reference evidence="5 6" key="1">
    <citation type="submission" date="2024-02" db="EMBL/GenBank/DDBJ databases">
        <authorList>
            <person name="Daric V."/>
            <person name="Darras S."/>
        </authorList>
    </citation>
    <scope>NUCLEOTIDE SEQUENCE [LARGE SCALE GENOMIC DNA]</scope>
</reference>
<dbReference type="Proteomes" id="UP001642483">
    <property type="component" value="Unassembled WGS sequence"/>
</dbReference>
<keyword evidence="4" id="KW-0458">Lysosome</keyword>
<comment type="subcellular location">
    <subcellularLocation>
        <location evidence="1">Lysosome membrane</location>
    </subcellularLocation>
</comment>
<name>A0ABP0EUL9_CLALP</name>
<dbReference type="Pfam" id="PF10167">
    <property type="entry name" value="BORCS8"/>
    <property type="match status" value="1"/>
</dbReference>
<keyword evidence="3" id="KW-0472">Membrane</keyword>
<evidence type="ECO:0000313" key="6">
    <source>
        <dbReference type="Proteomes" id="UP001642483"/>
    </source>
</evidence>
<comment type="similarity">
    <text evidence="2">Belongs to the BORCS8 family.</text>
</comment>
<comment type="caution">
    <text evidence="5">The sequence shown here is derived from an EMBL/GenBank/DDBJ whole genome shotgun (WGS) entry which is preliminary data.</text>
</comment>
<keyword evidence="6" id="KW-1185">Reference proteome</keyword>
<evidence type="ECO:0000256" key="2">
    <source>
        <dbReference type="ARBA" id="ARBA00010463"/>
    </source>
</evidence>
<proteinExistence type="inferred from homology"/>
<protein>
    <recommendedName>
        <fullName evidence="7">BLOC-1-related complex subunit 7</fullName>
    </recommendedName>
</protein>
<dbReference type="EMBL" id="CAWYQH010000001">
    <property type="protein sequence ID" value="CAK8671045.1"/>
    <property type="molecule type" value="Genomic_DNA"/>
</dbReference>
<evidence type="ECO:0000256" key="3">
    <source>
        <dbReference type="ARBA" id="ARBA00023136"/>
    </source>
</evidence>
<sequence>MLNDFSQMTSATVSIPHRELDIKAKRGCDGINKSVHIIANEPSLGLYRIQQHARKTLPKVVASDDQMKEAEKQLEGLVYDTSAALDVVKTIAESDKTFTQIEELLHKCATTTALLNIKSQSKLNQS</sequence>
<evidence type="ECO:0000256" key="1">
    <source>
        <dbReference type="ARBA" id="ARBA00004656"/>
    </source>
</evidence>
<accession>A0ABP0EUL9</accession>
<evidence type="ECO:0008006" key="7">
    <source>
        <dbReference type="Google" id="ProtNLM"/>
    </source>
</evidence>
<dbReference type="PANTHER" id="PTHR21146">
    <property type="entry name" value="MEF2B PROTEIN"/>
    <property type="match status" value="1"/>
</dbReference>
<gene>
    <name evidence="5" type="ORF">CVLEPA_LOCUS70</name>
</gene>
<dbReference type="PANTHER" id="PTHR21146:SF0">
    <property type="entry name" value="BLOC-1-RELATED COMPLEX SUBUNIT 8"/>
    <property type="match status" value="1"/>
</dbReference>
<evidence type="ECO:0000313" key="5">
    <source>
        <dbReference type="EMBL" id="CAK8671045.1"/>
    </source>
</evidence>
<dbReference type="InterPro" id="IPR019320">
    <property type="entry name" value="BORCS8"/>
</dbReference>
<evidence type="ECO:0000256" key="4">
    <source>
        <dbReference type="ARBA" id="ARBA00023228"/>
    </source>
</evidence>